<dbReference type="SUPFAM" id="SSF69318">
    <property type="entry name" value="Integrin alpha N-terminal domain"/>
    <property type="match status" value="2"/>
</dbReference>
<evidence type="ECO:0000256" key="1">
    <source>
        <dbReference type="ARBA" id="ARBA00022729"/>
    </source>
</evidence>
<dbReference type="InterPro" id="IPR013517">
    <property type="entry name" value="FG-GAP"/>
</dbReference>
<dbReference type="InterPro" id="IPR013519">
    <property type="entry name" value="Int_alpha_beta-p"/>
</dbReference>
<evidence type="ECO:0000313" key="7">
    <source>
        <dbReference type="Proteomes" id="UP000004688"/>
    </source>
</evidence>
<dbReference type="PRINTS" id="PR01185">
    <property type="entry name" value="INTEGRINA"/>
</dbReference>
<organism evidence="6 7">
    <name type="scientific">Octadecabacter arcticus 238</name>
    <dbReference type="NCBI Taxonomy" id="391616"/>
    <lineage>
        <taxon>Bacteria</taxon>
        <taxon>Pseudomonadati</taxon>
        <taxon>Pseudomonadota</taxon>
        <taxon>Alphaproteobacteria</taxon>
        <taxon>Rhodobacterales</taxon>
        <taxon>Roseobacteraceae</taxon>
        <taxon>Octadecabacter</taxon>
    </lineage>
</organism>
<evidence type="ECO:0000313" key="6">
    <source>
        <dbReference type="EMBL" id="AGI70571.1"/>
    </source>
</evidence>
<dbReference type="InterPro" id="IPR011049">
    <property type="entry name" value="Serralysin-like_metalloprot_C"/>
</dbReference>
<evidence type="ECO:0000256" key="2">
    <source>
        <dbReference type="ARBA" id="ARBA00022737"/>
    </source>
</evidence>
<dbReference type="KEGG" id="oar:OA238_c03160"/>
<dbReference type="HOGENOM" id="CLU_405369_0_0_5"/>
<dbReference type="Pfam" id="PF01839">
    <property type="entry name" value="FG-GAP"/>
    <property type="match status" value="6"/>
</dbReference>
<dbReference type="SUPFAM" id="SSF51120">
    <property type="entry name" value="beta-Roll"/>
    <property type="match status" value="2"/>
</dbReference>
<dbReference type="GO" id="GO:0005509">
    <property type="term" value="F:calcium ion binding"/>
    <property type="evidence" value="ECO:0007669"/>
    <property type="project" value="InterPro"/>
</dbReference>
<keyword evidence="6" id="KW-0401">Integrin</keyword>
<sequence>MNPSGADTITVGDGGNIVIAGEGSNTVATGDGRDKITTGDGIDTIATGGGDDVVYAGGGANTIATGAGNDIVFTGSGIDIIATGSGDDRINIKGGTDIIAAGAGNDTLIADFSAATGAVTISALTGAFSAGYAGTVSGLGEATYAGVENFEITSGRFNDAIITGDGADIVRSGGGSDTVMAGGGVDNVVYTRALKATADVDNYTGGNGVDTLTLEFTAEEYSSQAVQDNIGDYLVFLADNTNLNSEVYKFTAFKLSATEFETLKVFVDDVELDLSGDPQMEPILPVDLSDLGQGAGNDARGFVINGASVGDQSGFSVSSLGDVNGDGLDDLIVGAPSANGEDSGESYVIFGKTDGNAVDLGKVAEGNGGFVISGANSLDAAGFSVSSAGDVNGDGYLDLIIGAPGVQGKYSPSCGGESYYSTEHGEDTGASYVVFGRAESVAVDLSQIEAHGFVINGVSEFDAAGFSVSAAGDVNNDGFDDLIVGAPVAEGNAANSGVSYVVYGKADNTAIDLSEIVGHGFEINGVSTDDQSGYSVGSAGDVNNDGFDDLIVGAPNADGKAENSGASYVVFGKSDDDAVDLSTLEENGTGFVINGSSKGDQFGFSVSTAGDMNGDGFDDLIIGAPAADGSVDNSGVNYVVYGKADSGAVDLSAIAEGVGGFVINGTSGGDGFGTSVSAAGDVNGDGFDDLIVGAPHADSVTTLHTDGPASGGKGPFTENWDQFGPPEPVPNSGGASKVDSGVSYVIFGGPDVLIFNEDTNDNSATTGHTDHTANLAGIHEFAALAAPSENFEGFFLEGENQPLGSDFGFSGGQVWIAEDHVF</sequence>
<dbReference type="eggNOG" id="COG2931">
    <property type="taxonomic scope" value="Bacteria"/>
</dbReference>
<evidence type="ECO:0000256" key="3">
    <source>
        <dbReference type="ARBA" id="ARBA00022801"/>
    </source>
</evidence>
<dbReference type="STRING" id="391616.OA238_c03160"/>
<dbReference type="AlphaFoldDB" id="M9RJK8"/>
<dbReference type="OrthoDB" id="9342475at2"/>
<dbReference type="GO" id="GO:0007155">
    <property type="term" value="P:cell adhesion"/>
    <property type="evidence" value="ECO:0007669"/>
    <property type="project" value="InterPro"/>
</dbReference>
<dbReference type="Proteomes" id="UP000004688">
    <property type="component" value="Chromosome"/>
</dbReference>
<keyword evidence="2" id="KW-0677">Repeat</keyword>
<evidence type="ECO:0000256" key="5">
    <source>
        <dbReference type="SAM" id="MobiDB-lite"/>
    </source>
</evidence>
<accession>M9RJK8</accession>
<dbReference type="InterPro" id="IPR001343">
    <property type="entry name" value="Hemolysn_Ca-bd"/>
</dbReference>
<dbReference type="PROSITE" id="PS51470">
    <property type="entry name" value="FG_GAP"/>
    <property type="match status" value="6"/>
</dbReference>
<dbReference type="GO" id="GO:0007229">
    <property type="term" value="P:integrin-mediated signaling pathway"/>
    <property type="evidence" value="ECO:0007669"/>
    <property type="project" value="UniProtKB-KW"/>
</dbReference>
<dbReference type="PANTHER" id="PTHR23221">
    <property type="entry name" value="GLYCOSYLPHOSPHATIDYLINOSITOL PHOSPHOLIPASE D"/>
    <property type="match status" value="1"/>
</dbReference>
<name>M9RJK8_9RHOB</name>
<dbReference type="InterPro" id="IPR028994">
    <property type="entry name" value="Integrin_alpha_N"/>
</dbReference>
<gene>
    <name evidence="6" type="ORF">OA238_c03160</name>
</gene>
<dbReference type="EMBL" id="CP003742">
    <property type="protein sequence ID" value="AGI70571.1"/>
    <property type="molecule type" value="Genomic_DNA"/>
</dbReference>
<dbReference type="PANTHER" id="PTHR23221:SF7">
    <property type="entry name" value="PHOSPHATIDYLINOSITOL-GLYCAN-SPECIFIC PHOSPHOLIPASE D"/>
    <property type="match status" value="1"/>
</dbReference>
<dbReference type="RefSeq" id="WP_015493809.1">
    <property type="nucleotide sequence ID" value="NC_020908.1"/>
</dbReference>
<dbReference type="InterPro" id="IPR000413">
    <property type="entry name" value="Integrin_alpha"/>
</dbReference>
<proteinExistence type="predicted"/>
<keyword evidence="4" id="KW-0325">Glycoprotein</keyword>
<dbReference type="PRINTS" id="PR00313">
    <property type="entry name" value="CABNDNGRPT"/>
</dbReference>
<dbReference type="GO" id="GO:0016787">
    <property type="term" value="F:hydrolase activity"/>
    <property type="evidence" value="ECO:0007669"/>
    <property type="project" value="UniProtKB-KW"/>
</dbReference>
<dbReference type="SMART" id="SM00191">
    <property type="entry name" value="Int_alpha"/>
    <property type="match status" value="6"/>
</dbReference>
<reference evidence="6 7" key="1">
    <citation type="journal article" date="2013" name="PLoS ONE">
        <title>Poles Apart: Arctic and Antarctic Octadecabacter strains Share High Genome Plasticity and a New Type of Xanthorhodopsin.</title>
        <authorList>
            <person name="Vollmers J."/>
            <person name="Voget S."/>
            <person name="Dietrich S."/>
            <person name="Gollnow K."/>
            <person name="Smits M."/>
            <person name="Meyer K."/>
            <person name="Brinkhoff T."/>
            <person name="Simon M."/>
            <person name="Daniel R."/>
        </authorList>
    </citation>
    <scope>NUCLEOTIDE SEQUENCE [LARGE SCALE GENOMIC DNA]</scope>
    <source>
        <strain evidence="6 7">238</strain>
    </source>
</reference>
<dbReference type="Gene3D" id="2.160.20.160">
    <property type="match status" value="1"/>
</dbReference>
<evidence type="ECO:0000256" key="4">
    <source>
        <dbReference type="ARBA" id="ARBA00023180"/>
    </source>
</evidence>
<feature type="region of interest" description="Disordered" evidence="5">
    <location>
        <begin position="705"/>
        <end position="736"/>
    </location>
</feature>
<dbReference type="GO" id="GO:0008305">
    <property type="term" value="C:integrin complex"/>
    <property type="evidence" value="ECO:0007669"/>
    <property type="project" value="InterPro"/>
</dbReference>
<protein>
    <submittedName>
        <fullName evidence="6">Putative integrin alpha chain family protein</fullName>
    </submittedName>
</protein>
<keyword evidence="3" id="KW-0378">Hydrolase</keyword>
<dbReference type="Gene3D" id="2.130.10.130">
    <property type="entry name" value="Integrin alpha, N-terminal"/>
    <property type="match status" value="4"/>
</dbReference>
<keyword evidence="7" id="KW-1185">Reference proteome</keyword>
<dbReference type="Pfam" id="PF00353">
    <property type="entry name" value="HemolysinCabind"/>
    <property type="match status" value="4"/>
</dbReference>
<keyword evidence="1" id="KW-0732">Signal</keyword>